<organism evidence="2 3">
    <name type="scientific">Capnocytophaga canimorsus</name>
    <dbReference type="NCBI Taxonomy" id="28188"/>
    <lineage>
        <taxon>Bacteria</taxon>
        <taxon>Pseudomonadati</taxon>
        <taxon>Bacteroidota</taxon>
        <taxon>Flavobacteriia</taxon>
        <taxon>Flavobacteriales</taxon>
        <taxon>Flavobacteriaceae</taxon>
        <taxon>Capnocytophaga</taxon>
    </lineage>
</organism>
<gene>
    <name evidence="2" type="ORF">CCAN12_510005</name>
    <name evidence="1" type="ORF">CGC56_01330</name>
</gene>
<dbReference type="Proteomes" id="UP000044026">
    <property type="component" value="Unassembled WGS sequence"/>
</dbReference>
<sequence length="71" mass="8437">MRTITLQIPDNFSFDKLEDFAKRFDLKIVSFDDDFDFHYERVKQGMNEVKEGLLVSNDEVMKNISDLLCRD</sequence>
<dbReference type="AlphaFoldDB" id="A0A0B7H402"/>
<dbReference type="EMBL" id="CP022388">
    <property type="protein sequence ID" value="ATA90930.1"/>
    <property type="molecule type" value="Genomic_DNA"/>
</dbReference>
<reference evidence="4" key="3">
    <citation type="submission" date="2017-06" db="EMBL/GenBank/DDBJ databases">
        <title>Capnocytophaga spp. assemblies.</title>
        <authorList>
            <person name="Gulvik C.A."/>
        </authorList>
    </citation>
    <scope>NUCLEOTIDE SEQUENCE [LARGE SCALE GENOMIC DNA]</scope>
    <source>
        <strain evidence="4">H5594</strain>
    </source>
</reference>
<evidence type="ECO:0000313" key="2">
    <source>
        <dbReference type="EMBL" id="CEN34115.1"/>
    </source>
</evidence>
<reference evidence="2 3" key="1">
    <citation type="submission" date="2015-01" db="EMBL/GenBank/DDBJ databases">
        <authorList>
            <person name="Xiang T."/>
            <person name="Song Y."/>
            <person name="Huang L."/>
            <person name="Wang B."/>
            <person name="Wu P."/>
        </authorList>
    </citation>
    <scope>NUCLEOTIDE SEQUENCE [LARGE SCALE GENOMIC DNA]</scope>
    <source>
        <strain evidence="2 3">Cc12</strain>
    </source>
</reference>
<dbReference type="EMBL" id="CDOE01000047">
    <property type="protein sequence ID" value="CEN34115.1"/>
    <property type="molecule type" value="Genomic_DNA"/>
</dbReference>
<protein>
    <submittedName>
        <fullName evidence="2">Uncharacterized protein</fullName>
    </submittedName>
</protein>
<dbReference type="RefSeq" id="WP_041999312.1">
    <property type="nucleotide sequence ID" value="NZ_CP022382.1"/>
</dbReference>
<reference evidence="1" key="2">
    <citation type="journal article" date="2017" name="Genome Announc.">
        <title>Twelve Complete Reference Genomes of Clinical Isolates in the Capnocytophaga Genus.</title>
        <authorList>
            <person name="Villarma A."/>
            <person name="Gulvik C.A."/>
            <person name="Rowe L.A."/>
            <person name="Sheth M."/>
            <person name="Juieng P."/>
            <person name="Nicholson A.C."/>
            <person name="Loparev V.N."/>
            <person name="McQuiston J.R."/>
        </authorList>
    </citation>
    <scope>NUCLEOTIDE SEQUENCE</scope>
    <source>
        <strain evidence="1">H5594</strain>
    </source>
</reference>
<accession>A0A0B7H402</accession>
<dbReference type="Proteomes" id="UP000243136">
    <property type="component" value="Chromosome"/>
</dbReference>
<evidence type="ECO:0000313" key="4">
    <source>
        <dbReference type="Proteomes" id="UP000243136"/>
    </source>
</evidence>
<evidence type="ECO:0000313" key="3">
    <source>
        <dbReference type="Proteomes" id="UP000044026"/>
    </source>
</evidence>
<proteinExistence type="predicted"/>
<evidence type="ECO:0000313" key="1">
    <source>
        <dbReference type="EMBL" id="ATA90930.1"/>
    </source>
</evidence>
<name>A0A0B7H402_9FLAO</name>
<dbReference type="GeneID" id="69579664"/>